<dbReference type="OrthoDB" id="457670at2"/>
<dbReference type="InterPro" id="IPR002781">
    <property type="entry name" value="TM_pro_TauE-like"/>
</dbReference>
<dbReference type="RefSeq" id="WP_013346831.1">
    <property type="nucleotide sequence ID" value="NC_014541.1"/>
</dbReference>
<feature type="transmembrane region" description="Helical" evidence="6">
    <location>
        <begin position="244"/>
        <end position="262"/>
    </location>
</feature>
<feature type="transmembrane region" description="Helical" evidence="6">
    <location>
        <begin position="210"/>
        <end position="232"/>
    </location>
</feature>
<evidence type="ECO:0000256" key="6">
    <source>
        <dbReference type="RuleBase" id="RU363041"/>
    </source>
</evidence>
<dbReference type="PANTHER" id="PTHR43483:SF3">
    <property type="entry name" value="MEMBRANE TRANSPORTER PROTEIN HI_0806-RELATED"/>
    <property type="match status" value="1"/>
</dbReference>
<dbReference type="Proteomes" id="UP000006683">
    <property type="component" value="Chromosome"/>
</dbReference>
<feature type="transmembrane region" description="Helical" evidence="6">
    <location>
        <begin position="147"/>
        <end position="167"/>
    </location>
</feature>
<keyword evidence="3 6" id="KW-0812">Transmembrane</keyword>
<gene>
    <name evidence="7" type="ordered locus">Fbal_3326</name>
</gene>
<evidence type="ECO:0000313" key="8">
    <source>
        <dbReference type="Proteomes" id="UP000006683"/>
    </source>
</evidence>
<evidence type="ECO:0000256" key="1">
    <source>
        <dbReference type="ARBA" id="ARBA00004141"/>
    </source>
</evidence>
<accession>E1SLH4</accession>
<dbReference type="KEGG" id="fbl:Fbal_3326"/>
<feature type="transmembrane region" description="Helical" evidence="6">
    <location>
        <begin position="179"/>
        <end position="198"/>
    </location>
</feature>
<dbReference type="AlphaFoldDB" id="E1SLH4"/>
<evidence type="ECO:0000313" key="7">
    <source>
        <dbReference type="EMBL" id="ADN77525.1"/>
    </source>
</evidence>
<name>E1SLH4_FERBD</name>
<dbReference type="eggNOG" id="COG0730">
    <property type="taxonomic scope" value="Bacteria"/>
</dbReference>
<protein>
    <recommendedName>
        <fullName evidence="6">Probable membrane transporter protein</fullName>
    </recommendedName>
</protein>
<evidence type="ECO:0000256" key="4">
    <source>
        <dbReference type="ARBA" id="ARBA00022989"/>
    </source>
</evidence>
<dbReference type="PANTHER" id="PTHR43483">
    <property type="entry name" value="MEMBRANE TRANSPORTER PROTEIN HI_0806-RELATED"/>
    <property type="match status" value="1"/>
</dbReference>
<sequence length="263" mass="27608">MLLTVLIYLLLGVLAGILSGLFGIGGGLVIVPVLLTVLPWMGVAPEVLIHLAIGTSLATIVVTSSSGIRAHNKRGNVDWETVKRFVPWVVLGSFAGGSVAALLPGALLERLFGIFLLLVATQMWFSLKPNPDRSLPKTPGLALAGGTIGTISSMFGIGGATISVPFLRWCSLPITKAVGVSATLAFPIALSGVISYLINGWGHPQLPEWSLGYVYLPAFFGIVVASTQFVRVGATLAVKLPGHVLQRAFAAFMAILGVRLLML</sequence>
<feature type="transmembrane region" description="Helical" evidence="6">
    <location>
        <begin position="6"/>
        <end position="35"/>
    </location>
</feature>
<dbReference type="HOGENOM" id="CLU_045498_6_0_6"/>
<organism evidence="7 8">
    <name type="scientific">Ferrimonas balearica (strain DSM 9799 / CCM 4581 / KCTC 23876 / PAT)</name>
    <dbReference type="NCBI Taxonomy" id="550540"/>
    <lineage>
        <taxon>Bacteria</taxon>
        <taxon>Pseudomonadati</taxon>
        <taxon>Pseudomonadota</taxon>
        <taxon>Gammaproteobacteria</taxon>
        <taxon>Alteromonadales</taxon>
        <taxon>Ferrimonadaceae</taxon>
        <taxon>Ferrimonas</taxon>
    </lineage>
</organism>
<evidence type="ECO:0000256" key="2">
    <source>
        <dbReference type="ARBA" id="ARBA00009142"/>
    </source>
</evidence>
<keyword evidence="8" id="KW-1185">Reference proteome</keyword>
<reference evidence="7 8" key="1">
    <citation type="journal article" date="2010" name="Stand. Genomic Sci.">
        <title>Complete genome sequence of Ferrimonas balearica type strain (PAT).</title>
        <authorList>
            <person name="Nolan M."/>
            <person name="Sikorski J."/>
            <person name="Davenport K."/>
            <person name="Lucas S."/>
            <person name="Glavina Del Rio T."/>
            <person name="Tice H."/>
            <person name="Cheng J."/>
            <person name="Goodwin L."/>
            <person name="Pitluck S."/>
            <person name="Liolios K."/>
            <person name="Ivanova N."/>
            <person name="Mavromatis K."/>
            <person name="Ovchinnikova G."/>
            <person name="Pati A."/>
            <person name="Chen A."/>
            <person name="Palaniappan K."/>
            <person name="Land M."/>
            <person name="Hauser L."/>
            <person name="Chang Y."/>
            <person name="Jeffries C."/>
            <person name="Tapia R."/>
            <person name="Brettin T."/>
            <person name="Detter J."/>
            <person name="Han C."/>
            <person name="Yasawong M."/>
            <person name="Rohde M."/>
            <person name="Tindall B."/>
            <person name="Goker M."/>
            <person name="Woyke T."/>
            <person name="Bristow J."/>
            <person name="Eisen J."/>
            <person name="Markowitz V."/>
            <person name="Hugenholtz P."/>
            <person name="Kyrpides N."/>
            <person name="Klenk H."/>
            <person name="Lapidus A."/>
        </authorList>
    </citation>
    <scope>NUCLEOTIDE SEQUENCE [LARGE SCALE GENOMIC DNA]</scope>
    <source>
        <strain evidence="8">DSM 9799 / CCM 4581 / KCTC 23876 / PAT</strain>
    </source>
</reference>
<dbReference type="Pfam" id="PF01925">
    <property type="entry name" value="TauE"/>
    <property type="match status" value="1"/>
</dbReference>
<keyword evidence="4 6" id="KW-1133">Transmembrane helix</keyword>
<keyword evidence="5 6" id="KW-0472">Membrane</keyword>
<evidence type="ECO:0000256" key="3">
    <source>
        <dbReference type="ARBA" id="ARBA00022692"/>
    </source>
</evidence>
<dbReference type="EMBL" id="CP002209">
    <property type="protein sequence ID" value="ADN77525.1"/>
    <property type="molecule type" value="Genomic_DNA"/>
</dbReference>
<feature type="transmembrane region" description="Helical" evidence="6">
    <location>
        <begin position="110"/>
        <end position="127"/>
    </location>
</feature>
<proteinExistence type="inferred from homology"/>
<dbReference type="GeneID" id="67183542"/>
<evidence type="ECO:0000256" key="5">
    <source>
        <dbReference type="ARBA" id="ARBA00023136"/>
    </source>
</evidence>
<dbReference type="STRING" id="550540.Fbal_3326"/>
<comment type="similarity">
    <text evidence="2 6">Belongs to the 4-toluene sulfonate uptake permease (TSUP) (TC 2.A.102) family.</text>
</comment>
<feature type="transmembrane region" description="Helical" evidence="6">
    <location>
        <begin position="47"/>
        <end position="65"/>
    </location>
</feature>
<feature type="transmembrane region" description="Helical" evidence="6">
    <location>
        <begin position="85"/>
        <end position="103"/>
    </location>
</feature>
<dbReference type="GO" id="GO:0005886">
    <property type="term" value="C:plasma membrane"/>
    <property type="evidence" value="ECO:0007669"/>
    <property type="project" value="UniProtKB-SubCell"/>
</dbReference>
<keyword evidence="6" id="KW-1003">Cell membrane</keyword>
<comment type="subcellular location">
    <subcellularLocation>
        <location evidence="6">Cell membrane</location>
        <topology evidence="6">Multi-pass membrane protein</topology>
    </subcellularLocation>
    <subcellularLocation>
        <location evidence="1">Membrane</location>
        <topology evidence="1">Multi-pass membrane protein</topology>
    </subcellularLocation>
</comment>